<evidence type="ECO:0000313" key="2">
    <source>
        <dbReference type="EMBL" id="ANN78918.1"/>
    </source>
</evidence>
<evidence type="ECO:0000313" key="3">
    <source>
        <dbReference type="Proteomes" id="UP000091926"/>
    </source>
</evidence>
<gene>
    <name evidence="2" type="ORF">BAU07_18945</name>
</gene>
<protein>
    <recommendedName>
        <fullName evidence="1">HNH nuclease domain-containing protein</fullName>
    </recommendedName>
</protein>
<dbReference type="KEGG" id="bfz:BAU07_18945"/>
<dbReference type="Gene3D" id="1.10.30.50">
    <property type="match status" value="1"/>
</dbReference>
<keyword evidence="3" id="KW-1185">Reference proteome</keyword>
<sequence>MPTARPRPCRHPGCGALVRGGGLCPVHDAARQRLQREQDQARGSAAARGYTSRWRKASQTFLKQNPLCVHCAAAGRIEEARLTDHVVPHRLGQALDAGNQDLIAVAQRLFWDTSNWQGLCWSCHSIKTAREDGGFGHPALRRHGY</sequence>
<dbReference type="OrthoDB" id="5292295at2"/>
<proteinExistence type="predicted"/>
<organism evidence="2 3">
    <name type="scientific">Bordetella flabilis</name>
    <dbReference type="NCBI Taxonomy" id="463014"/>
    <lineage>
        <taxon>Bacteria</taxon>
        <taxon>Pseudomonadati</taxon>
        <taxon>Pseudomonadota</taxon>
        <taxon>Betaproteobacteria</taxon>
        <taxon>Burkholderiales</taxon>
        <taxon>Alcaligenaceae</taxon>
        <taxon>Bordetella</taxon>
    </lineage>
</organism>
<accession>A0A193GH53</accession>
<dbReference type="SMART" id="SM00507">
    <property type="entry name" value="HNHc"/>
    <property type="match status" value="1"/>
</dbReference>
<reference evidence="2 3" key="1">
    <citation type="submission" date="2016-06" db="EMBL/GenBank/DDBJ databases">
        <title>Complete genome sequences of Bordetella bronchialis and Bordetella flabilis.</title>
        <authorList>
            <person name="LiPuma J.J."/>
            <person name="Spilker T."/>
        </authorList>
    </citation>
    <scope>NUCLEOTIDE SEQUENCE [LARGE SCALE GENOMIC DNA]</scope>
    <source>
        <strain evidence="2 3">AU10664</strain>
    </source>
</reference>
<name>A0A193GH53_9BORD</name>
<dbReference type="InterPro" id="IPR003615">
    <property type="entry name" value="HNH_nuc"/>
</dbReference>
<dbReference type="Proteomes" id="UP000091926">
    <property type="component" value="Chromosome"/>
</dbReference>
<evidence type="ECO:0000259" key="1">
    <source>
        <dbReference type="SMART" id="SM00507"/>
    </source>
</evidence>
<dbReference type="CDD" id="cd00085">
    <property type="entry name" value="HNHc"/>
    <property type="match status" value="1"/>
</dbReference>
<feature type="domain" description="HNH nuclease" evidence="1">
    <location>
        <begin position="57"/>
        <end position="125"/>
    </location>
</feature>
<dbReference type="STRING" id="463014.BAU07_18945"/>
<dbReference type="AlphaFoldDB" id="A0A193GH53"/>
<dbReference type="EMBL" id="CP016172">
    <property type="protein sequence ID" value="ANN78918.1"/>
    <property type="molecule type" value="Genomic_DNA"/>
</dbReference>